<evidence type="ECO:0000313" key="7">
    <source>
        <dbReference type="Proteomes" id="UP000561271"/>
    </source>
</evidence>
<dbReference type="EMBL" id="BLRU01000096">
    <property type="protein sequence ID" value="GFP19549.1"/>
    <property type="molecule type" value="Genomic_DNA"/>
</dbReference>
<evidence type="ECO:0000256" key="1">
    <source>
        <dbReference type="SAM" id="Coils"/>
    </source>
</evidence>
<evidence type="ECO:0000313" key="5">
    <source>
        <dbReference type="EMBL" id="GFP30253.1"/>
    </source>
</evidence>
<dbReference type="GO" id="GO:0000731">
    <property type="term" value="P:DNA synthesis involved in DNA repair"/>
    <property type="evidence" value="ECO:0007669"/>
    <property type="project" value="TreeGrafter"/>
</dbReference>
<gene>
    <name evidence="3" type="ORF">HKBW3S03_01054</name>
    <name evidence="4" type="ORF">HKBW3S09_00344</name>
    <name evidence="5" type="ORF">HKBW3S34_01174</name>
    <name evidence="6" type="ORF">HKBW3S44_01018</name>
</gene>
<dbReference type="SUPFAM" id="SSF52540">
    <property type="entry name" value="P-loop containing nucleoside triphosphate hydrolases"/>
    <property type="match status" value="1"/>
</dbReference>
<dbReference type="InterPro" id="IPR016195">
    <property type="entry name" value="Pol/histidinol_Pase-like"/>
</dbReference>
<dbReference type="NCBIfam" id="NF045780">
    <property type="entry name" value="TrlF_fam_ATP"/>
    <property type="match status" value="1"/>
</dbReference>
<dbReference type="EMBL" id="BLRZ01000052">
    <property type="protein sequence ID" value="GFP30253.1"/>
    <property type="molecule type" value="Genomic_DNA"/>
</dbReference>
<comment type="caution">
    <text evidence="3">The sequence shown here is derived from an EMBL/GenBank/DDBJ whole genome shotgun (WGS) entry which is preliminary data.</text>
</comment>
<name>A0A6V8NGW9_9ACTN</name>
<dbReference type="GO" id="GO:0016887">
    <property type="term" value="F:ATP hydrolysis activity"/>
    <property type="evidence" value="ECO:0007669"/>
    <property type="project" value="InterPro"/>
</dbReference>
<reference evidence="7 8" key="1">
    <citation type="journal article" date="2020" name="Front. Microbiol.">
        <title>Single-cell genomics of novel Actinobacteria with the Wood-Ljungdahl pathway discovered in a serpentinizing system.</title>
        <authorList>
            <person name="Merino N."/>
            <person name="Kawai M."/>
            <person name="Boyd E.S."/>
            <person name="Colman D.R."/>
            <person name="McGlynn S.E."/>
            <person name="Nealson K.H."/>
            <person name="Kurokawa K."/>
            <person name="Hongoh Y."/>
        </authorList>
    </citation>
    <scope>NUCLEOTIDE SEQUENCE [LARGE SCALE GENOMIC DNA]</scope>
    <source>
        <strain evidence="3 8">S03</strain>
        <strain evidence="4 9">S09_30</strain>
        <strain evidence="5 10">S34</strain>
        <strain evidence="6 7">S44</strain>
    </source>
</reference>
<dbReference type="RefSeq" id="WP_176231580.1">
    <property type="nucleotide sequence ID" value="NZ_BLRU01000096.1"/>
</dbReference>
<dbReference type="InterPro" id="IPR054787">
    <property type="entry name" value="TrlF_ATPase"/>
</dbReference>
<evidence type="ECO:0000313" key="10">
    <source>
        <dbReference type="Proteomes" id="UP000588083"/>
    </source>
</evidence>
<dbReference type="GO" id="GO:0006302">
    <property type="term" value="P:double-strand break repair"/>
    <property type="evidence" value="ECO:0007669"/>
    <property type="project" value="TreeGrafter"/>
</dbReference>
<dbReference type="Proteomes" id="UP000588083">
    <property type="component" value="Unassembled WGS sequence"/>
</dbReference>
<sequence>MNKKERELLNSKWPENIEKALDLPLGAKYFRCALHVNPFSYLKTNRGQDHGLSEQEYNSQLIDKCQEVEIKVIAITDHNQVGGINAIRKQAELSGITVFPGFEVASSEGVHLLCFFDPDKETNVLERYLGDFGIYATDPSTKNSSESFSEILRKVQKEWDGICAAAHITNKGGLLRMLQGEARINAWRDPNLYAVQIPGSISDLEYADEQIVLNKDTNYKRARRVAVVNALDIARPKDLESVQASVYIKMSQPTIEGLRQAFLDPDSRIRLLSEEEPLEHTEMVALTWEGGFFDGAAIHLNENLNTLIGGRGTGKSTIIESLRYVLDLEPFGEEAKKASSGILKQVIRSGTKISLLVHSPHPSPKEYLIERTYPNPPVIRDADGNVLSLTPRDVCRNVEIYGQHEIGELTKSPTKLSRLLDRFKDEDLSLAERKRKTDKELALNRRKLIDIQKELGEISENLSRLPALEETLKRFKEAGLEERLKDQGLLVKEEQVLKTARSRLSQVRDGLENIRMIVEVDRAFVSEVALKHLPARDTLREIDSILALLETNLRKIIGEYERCLRTAETDIEKVSETWERRRQEVQHEYEKLLRELQKEAIDGEEFVRLRRQIEGLKPLKDREEKLSKEKAALSVRRFNLIADWEDLKRAEFRAIEKAAKKVNKKLEKQVRVNVSFCGNREPLFEMLRQRIGGRLSEAIATLSGRDDLSLPEFVATCRKGAAELQAKFKITSDQARRISEAGEEVFMELEELDLPHTTIIELNIGSPDKEVWKEMNDLSTGQKATAILLLLLLESDAPLIIDQPEDDLDNFFIAEGIVPKMREEKHRRQFIFSTHNANIPVLGDAELITGLRALGEAEEGHGEIPVEWMGSIDDKNVRLNVEEILEGGREAFEIRRAKYGF</sequence>
<proteinExistence type="predicted"/>
<dbReference type="InterPro" id="IPR027417">
    <property type="entry name" value="P-loop_NTPase"/>
</dbReference>
<dbReference type="AlphaFoldDB" id="A0A6V8NGW9"/>
<evidence type="ECO:0000259" key="2">
    <source>
        <dbReference type="Pfam" id="PF13304"/>
    </source>
</evidence>
<dbReference type="Proteomes" id="UP000574717">
    <property type="component" value="Unassembled WGS sequence"/>
</dbReference>
<evidence type="ECO:0000313" key="9">
    <source>
        <dbReference type="Proteomes" id="UP000585609"/>
    </source>
</evidence>
<dbReference type="EMBL" id="BLRW01000026">
    <property type="protein sequence ID" value="GFP22877.1"/>
    <property type="molecule type" value="Genomic_DNA"/>
</dbReference>
<dbReference type="Gene3D" id="3.40.50.300">
    <property type="entry name" value="P-loop containing nucleotide triphosphate hydrolases"/>
    <property type="match status" value="2"/>
</dbReference>
<protein>
    <recommendedName>
        <fullName evidence="2">ATPase AAA-type core domain-containing protein</fullName>
    </recommendedName>
</protein>
<dbReference type="PANTHER" id="PTHR32182:SF22">
    <property type="entry name" value="ATP-DEPENDENT ENDONUCLEASE, OLD FAMILY-RELATED"/>
    <property type="match status" value="1"/>
</dbReference>
<evidence type="ECO:0000313" key="3">
    <source>
        <dbReference type="EMBL" id="GFP19549.1"/>
    </source>
</evidence>
<dbReference type="GO" id="GO:0005524">
    <property type="term" value="F:ATP binding"/>
    <property type="evidence" value="ECO:0007669"/>
    <property type="project" value="InterPro"/>
</dbReference>
<keyword evidence="10" id="KW-1185">Reference proteome</keyword>
<feature type="domain" description="ATPase AAA-type core" evidence="2">
    <location>
        <begin position="557"/>
        <end position="839"/>
    </location>
</feature>
<dbReference type="Pfam" id="PF13304">
    <property type="entry name" value="AAA_21"/>
    <property type="match status" value="1"/>
</dbReference>
<dbReference type="SUPFAM" id="SSF89550">
    <property type="entry name" value="PHP domain-like"/>
    <property type="match status" value="1"/>
</dbReference>
<organism evidence="3 8">
    <name type="scientific">Candidatus Hakubella thermalkaliphila</name>
    <dbReference type="NCBI Taxonomy" id="2754717"/>
    <lineage>
        <taxon>Bacteria</taxon>
        <taxon>Bacillati</taxon>
        <taxon>Actinomycetota</taxon>
        <taxon>Actinomycetota incertae sedis</taxon>
        <taxon>Candidatus Hakubellales</taxon>
        <taxon>Candidatus Hakubellaceae</taxon>
        <taxon>Candidatus Hakubella</taxon>
    </lineage>
</organism>
<keyword evidence="1" id="KW-0175">Coiled coil</keyword>
<dbReference type="EMBL" id="BLSC01000075">
    <property type="protein sequence ID" value="GFP37338.1"/>
    <property type="molecule type" value="Genomic_DNA"/>
</dbReference>
<evidence type="ECO:0000313" key="4">
    <source>
        <dbReference type="EMBL" id="GFP22877.1"/>
    </source>
</evidence>
<dbReference type="Proteomes" id="UP000561271">
    <property type="component" value="Unassembled WGS sequence"/>
</dbReference>
<accession>A0A6V8NGW9</accession>
<evidence type="ECO:0000313" key="8">
    <source>
        <dbReference type="Proteomes" id="UP000574717"/>
    </source>
</evidence>
<dbReference type="InterPro" id="IPR003959">
    <property type="entry name" value="ATPase_AAA_core"/>
</dbReference>
<dbReference type="Proteomes" id="UP000585609">
    <property type="component" value="Unassembled WGS sequence"/>
</dbReference>
<evidence type="ECO:0000313" key="6">
    <source>
        <dbReference type="EMBL" id="GFP37338.1"/>
    </source>
</evidence>
<feature type="coiled-coil region" evidence="1">
    <location>
        <begin position="575"/>
        <end position="602"/>
    </location>
</feature>
<dbReference type="PANTHER" id="PTHR32182">
    <property type="entry name" value="DNA REPLICATION AND REPAIR PROTEIN RECF"/>
    <property type="match status" value="1"/>
</dbReference>
<dbReference type="Gene3D" id="3.20.20.140">
    <property type="entry name" value="Metal-dependent hydrolases"/>
    <property type="match status" value="1"/>
</dbReference>